<sequence length="718" mass="72455">MDVHQLALLARQPSAALTERPRFWGIPKRGLALILANALFWQPLLVQAEGIAVSGTTNTSVGQAGNGVPVINIAAPNGAGLSHNQYQQYNVDSKGVILNNATNATQNTQLGGIIVGNKNLGGTAARTILNEVTGANASQLNGYTEVAGQSARVIVANPYGISCNGCGFINTPQVTLTTGKPVLDANGQLNRFNVQGGGVSIDGVGLNADNVDQFDIITRSAKINAELHAKRLNIIAGRNDVDAQTLNATPLPDDGSAKPELAIDSSALGGMYAGAVRLVGTEAGVGVRLAGDLAASGGDINIDANGKLTMNQTAASGNIVAKARDITVTGPAYASSQLTLNASGTLTNNSDLVAAQAVNIDAAQLSNTGVIESGINADNTRNSTGTLSLRARNIVNQGTLAASSTLSAIVSETLDNRAGKIVSQGTLTASVARLDNSNGQLSSAGEQLVTASESLDNSAGQLVTDGALTVSSARLNNNGGTLSAAQALNINSAQLDNSATSRITSGAALTLNTTVLNNLGGLISGWQGVTLTGDRFDNSAGTLVSNTDMTLALNGAFTNTNGTVVSTSGMTLDLPGALNNSNGTIVSGADLLLRRGGTVTNNNGRLTSQGLMTLFANTLDNSNNGTLAGSAVSITASGNVLNGNNGLIDSRTGTLGLNAGALNNDGGIVQSANTLTLATGNGATSNVGGSLIAQSGDRRSPVPASTTARVCWPVWPET</sequence>
<name>A0A3M3QKP6_PSECA</name>
<dbReference type="SMART" id="SM00912">
    <property type="entry name" value="Haemagg_act"/>
    <property type="match status" value="1"/>
</dbReference>
<dbReference type="Pfam" id="PF05860">
    <property type="entry name" value="TPS"/>
    <property type="match status" value="1"/>
</dbReference>
<proteinExistence type="predicted"/>
<dbReference type="Proteomes" id="UP000270524">
    <property type="component" value="Unassembled WGS sequence"/>
</dbReference>
<gene>
    <name evidence="3" type="ORF">ALQ51_02354</name>
    <name evidence="2" type="ORF">ALQ53_00475</name>
</gene>
<organism evidence="3 5">
    <name type="scientific">Pseudomonas cannabina</name>
    <dbReference type="NCBI Taxonomy" id="86840"/>
    <lineage>
        <taxon>Bacteria</taxon>
        <taxon>Pseudomonadati</taxon>
        <taxon>Pseudomonadota</taxon>
        <taxon>Gammaproteobacteria</taxon>
        <taxon>Pseudomonadales</taxon>
        <taxon>Pseudomonadaceae</taxon>
        <taxon>Pseudomonas</taxon>
    </lineage>
</organism>
<dbReference type="InterPro" id="IPR012334">
    <property type="entry name" value="Pectin_lyas_fold"/>
</dbReference>
<dbReference type="EMBL" id="RBPH01000042">
    <property type="protein sequence ID" value="RMN84605.1"/>
    <property type="molecule type" value="Genomic_DNA"/>
</dbReference>
<dbReference type="AlphaFoldDB" id="A0A3M3QKP6"/>
<dbReference type="Gene3D" id="2.160.20.10">
    <property type="entry name" value="Single-stranded right-handed beta-helix, Pectin lyase-like"/>
    <property type="match status" value="1"/>
</dbReference>
<protein>
    <submittedName>
        <fullName evidence="3">Adhesin/hemagglutinin</fullName>
    </submittedName>
</protein>
<evidence type="ECO:0000313" key="3">
    <source>
        <dbReference type="EMBL" id="RMN97221.1"/>
    </source>
</evidence>
<feature type="domain" description="Filamentous haemagglutinin FhaB/tRNA nuclease CdiA-like TPS" evidence="1">
    <location>
        <begin position="65"/>
        <end position="186"/>
    </location>
</feature>
<evidence type="ECO:0000313" key="2">
    <source>
        <dbReference type="EMBL" id="RMN84605.1"/>
    </source>
</evidence>
<comment type="caution">
    <text evidence="3">The sequence shown here is derived from an EMBL/GenBank/DDBJ whole genome shotgun (WGS) entry which is preliminary data.</text>
</comment>
<dbReference type="RefSeq" id="WP_057414420.1">
    <property type="nucleotide sequence ID" value="NZ_RBPH01000042.1"/>
</dbReference>
<dbReference type="InterPro" id="IPR010069">
    <property type="entry name" value="CdiA_FHA1_rpt"/>
</dbReference>
<reference evidence="4 5" key="1">
    <citation type="submission" date="2018-08" db="EMBL/GenBank/DDBJ databases">
        <title>Recombination of ecologically and evolutionarily significant loci maintains genetic cohesion in the Pseudomonas syringae species complex.</title>
        <authorList>
            <person name="Dillon M."/>
            <person name="Thakur S."/>
            <person name="Almeida R.N.D."/>
            <person name="Weir B.S."/>
            <person name="Guttman D.S."/>
        </authorList>
    </citation>
    <scope>NUCLEOTIDE SEQUENCE [LARGE SCALE GENOMIC DNA]</scope>
    <source>
        <strain evidence="2 4">ICMP 15201</strain>
        <strain evidence="3 5">ICMP 15203</strain>
    </source>
</reference>
<dbReference type="Proteomes" id="UP000269335">
    <property type="component" value="Unassembled WGS sequence"/>
</dbReference>
<evidence type="ECO:0000313" key="5">
    <source>
        <dbReference type="Proteomes" id="UP000270524"/>
    </source>
</evidence>
<evidence type="ECO:0000259" key="1">
    <source>
        <dbReference type="SMART" id="SM00912"/>
    </source>
</evidence>
<dbReference type="NCBIfam" id="TIGR01901">
    <property type="entry name" value="adhes_NPXG"/>
    <property type="match status" value="1"/>
</dbReference>
<dbReference type="EMBL" id="RBPJ01000133">
    <property type="protein sequence ID" value="RMN97221.1"/>
    <property type="molecule type" value="Genomic_DNA"/>
</dbReference>
<dbReference type="SUPFAM" id="SSF51126">
    <property type="entry name" value="Pectin lyase-like"/>
    <property type="match status" value="1"/>
</dbReference>
<dbReference type="Pfam" id="PF05594">
    <property type="entry name" value="Fil_haemagg"/>
    <property type="match status" value="4"/>
</dbReference>
<evidence type="ECO:0000313" key="4">
    <source>
        <dbReference type="Proteomes" id="UP000269335"/>
    </source>
</evidence>
<dbReference type="InterPro" id="IPR008619">
    <property type="entry name" value="Filamentous_hemagglutn_rpt"/>
</dbReference>
<accession>A0A3M3QKP6</accession>
<dbReference type="NCBIfam" id="TIGR01731">
    <property type="entry name" value="fil_hemag_20aa"/>
    <property type="match status" value="9"/>
</dbReference>
<dbReference type="InterPro" id="IPR008638">
    <property type="entry name" value="FhaB/CdiA-like_TPS"/>
</dbReference>
<dbReference type="InterPro" id="IPR011050">
    <property type="entry name" value="Pectin_lyase_fold/virulence"/>
</dbReference>